<dbReference type="EMBL" id="HBGH01014731">
    <property type="protein sequence ID" value="CAD9236095.1"/>
    <property type="molecule type" value="Transcribed_RNA"/>
</dbReference>
<protein>
    <recommendedName>
        <fullName evidence="3">DUF4604 domain-containing protein</fullName>
    </recommendedName>
</protein>
<name>A0A7S1TIX1_9RHOD</name>
<sequence>MCLVQCSMPRVTSPRLNHPQSLVIFKQTVAFTTNMRGGGTAGGGKRGSSVTFTRQIPKFLRAYIPTEEDERSDVDVEGPPHTNKSEDGNRVQETKGKQDHGNQSRVSTEPREEEEDDDDETNVIDDMRRQGFRAEVVDHDKDGERRGADEGEDDKHVFDSAAVGSKRRMVQVGEEQRRTPTAKYSRQQTRGEDVFKGSSKNRSLISFQTEEGDDEDEDETP</sequence>
<proteinExistence type="predicted"/>
<feature type="compositionally biased region" description="Basic and acidic residues" evidence="1">
    <location>
        <begin position="83"/>
        <end position="102"/>
    </location>
</feature>
<feature type="compositionally biased region" description="Polar residues" evidence="1">
    <location>
        <begin position="198"/>
        <end position="209"/>
    </location>
</feature>
<evidence type="ECO:0000313" key="2">
    <source>
        <dbReference type="EMBL" id="CAD9236095.1"/>
    </source>
</evidence>
<feature type="compositionally biased region" description="Basic and acidic residues" evidence="1">
    <location>
        <begin position="135"/>
        <end position="158"/>
    </location>
</feature>
<feature type="compositionally biased region" description="Acidic residues" evidence="1">
    <location>
        <begin position="66"/>
        <end position="76"/>
    </location>
</feature>
<feature type="compositionally biased region" description="Acidic residues" evidence="1">
    <location>
        <begin position="111"/>
        <end position="123"/>
    </location>
</feature>
<evidence type="ECO:0000256" key="1">
    <source>
        <dbReference type="SAM" id="MobiDB-lite"/>
    </source>
</evidence>
<feature type="compositionally biased region" description="Acidic residues" evidence="1">
    <location>
        <begin position="210"/>
        <end position="221"/>
    </location>
</feature>
<accession>A0A7S1TIX1</accession>
<reference evidence="2" key="1">
    <citation type="submission" date="2021-01" db="EMBL/GenBank/DDBJ databases">
        <authorList>
            <person name="Corre E."/>
            <person name="Pelletier E."/>
            <person name="Niang G."/>
            <person name="Scheremetjew M."/>
            <person name="Finn R."/>
            <person name="Kale V."/>
            <person name="Holt S."/>
            <person name="Cochrane G."/>
            <person name="Meng A."/>
            <person name="Brown T."/>
            <person name="Cohen L."/>
        </authorList>
    </citation>
    <scope>NUCLEOTIDE SEQUENCE</scope>
    <source>
        <strain evidence="2">SAG 36.94</strain>
    </source>
</reference>
<organism evidence="2">
    <name type="scientific">Compsopogon caeruleus</name>
    <dbReference type="NCBI Taxonomy" id="31354"/>
    <lineage>
        <taxon>Eukaryota</taxon>
        <taxon>Rhodophyta</taxon>
        <taxon>Compsopogonophyceae</taxon>
        <taxon>Compsopogonales</taxon>
        <taxon>Compsopogonaceae</taxon>
        <taxon>Compsopogon</taxon>
    </lineage>
</organism>
<dbReference type="AlphaFoldDB" id="A0A7S1TIX1"/>
<feature type="region of interest" description="Disordered" evidence="1">
    <location>
        <begin position="61"/>
        <end position="221"/>
    </location>
</feature>
<gene>
    <name evidence="2" type="ORF">CCAE0312_LOCUS8187</name>
</gene>
<evidence type="ECO:0008006" key="3">
    <source>
        <dbReference type="Google" id="ProtNLM"/>
    </source>
</evidence>